<dbReference type="Pfam" id="PF00003">
    <property type="entry name" value="7tm_3"/>
    <property type="match status" value="1"/>
</dbReference>
<evidence type="ECO:0000256" key="9">
    <source>
        <dbReference type="SAM" id="Phobius"/>
    </source>
</evidence>
<keyword evidence="12" id="KW-1185">Reference proteome</keyword>
<dbReference type="InterPro" id="IPR002455">
    <property type="entry name" value="GPCR3_GABA-B"/>
</dbReference>
<proteinExistence type="predicted"/>
<feature type="transmembrane region" description="Helical" evidence="9">
    <location>
        <begin position="20"/>
        <end position="39"/>
    </location>
</feature>
<keyword evidence="4" id="KW-0297">G-protein coupled receptor</keyword>
<keyword evidence="3 9" id="KW-1133">Transmembrane helix</keyword>
<name>A0A9D4F6W9_DREPO</name>
<dbReference type="Proteomes" id="UP000828390">
    <property type="component" value="Unassembled WGS sequence"/>
</dbReference>
<dbReference type="PROSITE" id="PS51257">
    <property type="entry name" value="PROKAR_LIPOPROTEIN"/>
    <property type="match status" value="1"/>
</dbReference>
<evidence type="ECO:0000313" key="12">
    <source>
        <dbReference type="Proteomes" id="UP000828390"/>
    </source>
</evidence>
<feature type="transmembrane region" description="Helical" evidence="9">
    <location>
        <begin position="45"/>
        <end position="67"/>
    </location>
</feature>
<evidence type="ECO:0000256" key="6">
    <source>
        <dbReference type="ARBA" id="ARBA00023170"/>
    </source>
</evidence>
<dbReference type="CDD" id="cd15047">
    <property type="entry name" value="7tmC_GABA-B-like"/>
    <property type="match status" value="1"/>
</dbReference>
<feature type="domain" description="G-protein coupled receptors family 3 profile" evidence="10">
    <location>
        <begin position="1"/>
        <end position="246"/>
    </location>
</feature>
<dbReference type="PRINTS" id="PR01176">
    <property type="entry name" value="GABABRECEPTR"/>
</dbReference>
<dbReference type="PRINTS" id="PR00248">
    <property type="entry name" value="GPCRMGR"/>
</dbReference>
<dbReference type="InterPro" id="IPR017978">
    <property type="entry name" value="GPCR_3_C"/>
</dbReference>
<evidence type="ECO:0000256" key="2">
    <source>
        <dbReference type="ARBA" id="ARBA00022692"/>
    </source>
</evidence>
<feature type="transmembrane region" description="Helical" evidence="9">
    <location>
        <begin position="88"/>
        <end position="110"/>
    </location>
</feature>
<dbReference type="GO" id="GO:0007214">
    <property type="term" value="P:gamma-aminobutyric acid signaling pathway"/>
    <property type="evidence" value="ECO:0007669"/>
    <property type="project" value="TreeGrafter"/>
</dbReference>
<evidence type="ECO:0000259" key="10">
    <source>
        <dbReference type="PROSITE" id="PS50259"/>
    </source>
</evidence>
<dbReference type="GO" id="GO:0004965">
    <property type="term" value="F:G protein-coupled GABA receptor activity"/>
    <property type="evidence" value="ECO:0007669"/>
    <property type="project" value="InterPro"/>
</dbReference>
<feature type="transmembrane region" description="Helical" evidence="9">
    <location>
        <begin position="149"/>
        <end position="168"/>
    </location>
</feature>
<dbReference type="AlphaFoldDB" id="A0A9D4F6W9"/>
<dbReference type="InterPro" id="IPR000337">
    <property type="entry name" value="GPCR_3"/>
</dbReference>
<evidence type="ECO:0000313" key="11">
    <source>
        <dbReference type="EMBL" id="KAH3793435.1"/>
    </source>
</evidence>
<organism evidence="11 12">
    <name type="scientific">Dreissena polymorpha</name>
    <name type="common">Zebra mussel</name>
    <name type="synonym">Mytilus polymorpha</name>
    <dbReference type="NCBI Taxonomy" id="45954"/>
    <lineage>
        <taxon>Eukaryota</taxon>
        <taxon>Metazoa</taxon>
        <taxon>Spiralia</taxon>
        <taxon>Lophotrochozoa</taxon>
        <taxon>Mollusca</taxon>
        <taxon>Bivalvia</taxon>
        <taxon>Autobranchia</taxon>
        <taxon>Heteroconchia</taxon>
        <taxon>Euheterodonta</taxon>
        <taxon>Imparidentia</taxon>
        <taxon>Neoheterodontei</taxon>
        <taxon>Myida</taxon>
        <taxon>Dreissenoidea</taxon>
        <taxon>Dreissenidae</taxon>
        <taxon>Dreissena</taxon>
    </lineage>
</organism>
<dbReference type="EMBL" id="JAIWYP010000007">
    <property type="protein sequence ID" value="KAH3793435.1"/>
    <property type="molecule type" value="Genomic_DNA"/>
</dbReference>
<keyword evidence="6" id="KW-0675">Receptor</keyword>
<keyword evidence="7" id="KW-0325">Glycoprotein</keyword>
<protein>
    <recommendedName>
        <fullName evidence="10">G-protein coupled receptors family 3 profile domain-containing protein</fullName>
    </recommendedName>
</protein>
<evidence type="ECO:0000256" key="7">
    <source>
        <dbReference type="ARBA" id="ARBA00023180"/>
    </source>
</evidence>
<keyword evidence="5 9" id="KW-0472">Membrane</keyword>
<comment type="caution">
    <text evidence="11">The sequence shown here is derived from an EMBL/GenBank/DDBJ whole genome shotgun (WGS) entry which is preliminary data.</text>
</comment>
<sequence>MVWKKNRIVKMSSPNINNIILAGCSVIYISIIIQTAATTSKATCAVQLFCFWIGFATTFGSMLSKTWRVYRIFTNKKMKLNMSIRDPHLLIIIGIMVTMETIVLVVWEIYAPHEVKNQQMEIYIRTADSGEKINIIVFYAVCESEQAYYFNWTLRIMNGALLAFGAFLSWETRQVHIDALNDSKTIGLCVYNVVILSAVELLLSLLLKDKPIELHGVSSVCPFAETFVSKMLIFLKKMLAVYRNPNATPSTVLNLESATSSNLATQRIEVATINSPEHGNTNETEEKID</sequence>
<evidence type="ECO:0000256" key="4">
    <source>
        <dbReference type="ARBA" id="ARBA00023040"/>
    </source>
</evidence>
<dbReference type="GO" id="GO:0038039">
    <property type="term" value="C:G protein-coupled receptor heterodimeric complex"/>
    <property type="evidence" value="ECO:0007669"/>
    <property type="project" value="TreeGrafter"/>
</dbReference>
<dbReference type="PANTHER" id="PTHR10519">
    <property type="entry name" value="GABA-B RECEPTOR"/>
    <property type="match status" value="1"/>
</dbReference>
<dbReference type="PANTHER" id="PTHR10519:SF74">
    <property type="entry name" value="GAMMA-AMINOBUTYRIC ACID TYPE B RECEPTOR SUBUNIT 2"/>
    <property type="match status" value="1"/>
</dbReference>
<evidence type="ECO:0000256" key="5">
    <source>
        <dbReference type="ARBA" id="ARBA00023136"/>
    </source>
</evidence>
<keyword evidence="2 9" id="KW-0812">Transmembrane</keyword>
<evidence type="ECO:0000256" key="1">
    <source>
        <dbReference type="ARBA" id="ARBA00004141"/>
    </source>
</evidence>
<evidence type="ECO:0000256" key="8">
    <source>
        <dbReference type="ARBA" id="ARBA00023224"/>
    </source>
</evidence>
<accession>A0A9D4F6W9</accession>
<evidence type="ECO:0000256" key="3">
    <source>
        <dbReference type="ARBA" id="ARBA00022989"/>
    </source>
</evidence>
<reference evidence="11" key="2">
    <citation type="submission" date="2020-11" db="EMBL/GenBank/DDBJ databases">
        <authorList>
            <person name="McCartney M.A."/>
            <person name="Auch B."/>
            <person name="Kono T."/>
            <person name="Mallez S."/>
            <person name="Becker A."/>
            <person name="Gohl D.M."/>
            <person name="Silverstein K.A.T."/>
            <person name="Koren S."/>
            <person name="Bechman K.B."/>
            <person name="Herman A."/>
            <person name="Abrahante J.E."/>
            <person name="Garbe J."/>
        </authorList>
    </citation>
    <scope>NUCLEOTIDE SEQUENCE</scope>
    <source>
        <strain evidence="11">Duluth1</strain>
        <tissue evidence="11">Whole animal</tissue>
    </source>
</reference>
<dbReference type="PROSITE" id="PS50259">
    <property type="entry name" value="G_PROTEIN_RECEP_F3_4"/>
    <property type="match status" value="1"/>
</dbReference>
<comment type="subcellular location">
    <subcellularLocation>
        <location evidence="1">Membrane</location>
        <topology evidence="1">Multi-pass membrane protein</topology>
    </subcellularLocation>
</comment>
<reference evidence="11" key="1">
    <citation type="journal article" date="2019" name="bioRxiv">
        <title>The Genome of the Zebra Mussel, Dreissena polymorpha: A Resource for Invasive Species Research.</title>
        <authorList>
            <person name="McCartney M.A."/>
            <person name="Auch B."/>
            <person name="Kono T."/>
            <person name="Mallez S."/>
            <person name="Zhang Y."/>
            <person name="Obille A."/>
            <person name="Becker A."/>
            <person name="Abrahante J.E."/>
            <person name="Garbe J."/>
            <person name="Badalamenti J.P."/>
            <person name="Herman A."/>
            <person name="Mangelson H."/>
            <person name="Liachko I."/>
            <person name="Sullivan S."/>
            <person name="Sone E.D."/>
            <person name="Koren S."/>
            <person name="Silverstein K.A.T."/>
            <person name="Beckman K.B."/>
            <person name="Gohl D.M."/>
        </authorList>
    </citation>
    <scope>NUCLEOTIDE SEQUENCE</scope>
    <source>
        <strain evidence="11">Duluth1</strain>
        <tissue evidence="11">Whole animal</tissue>
    </source>
</reference>
<gene>
    <name evidence="11" type="ORF">DPMN_146944</name>
</gene>
<keyword evidence="8" id="KW-0807">Transducer</keyword>